<evidence type="ECO:0000313" key="4">
    <source>
        <dbReference type="EMBL" id="MEU8136851.1"/>
    </source>
</evidence>
<gene>
    <name evidence="4" type="ORF">AB0C36_25490</name>
</gene>
<proteinExistence type="predicted"/>
<keyword evidence="1" id="KW-0808">Transferase</keyword>
<keyword evidence="1" id="KW-0723">Serine/threonine-protein kinase</keyword>
<dbReference type="Proteomes" id="UP001551482">
    <property type="component" value="Unassembled WGS sequence"/>
</dbReference>
<feature type="region of interest" description="Disordered" evidence="2">
    <location>
        <begin position="81"/>
        <end position="100"/>
    </location>
</feature>
<evidence type="ECO:0000256" key="1">
    <source>
        <dbReference type="ARBA" id="ARBA00022527"/>
    </source>
</evidence>
<dbReference type="PANTHER" id="PTHR35526:SF3">
    <property type="entry name" value="ANTI-SIGMA-F FACTOR RSBW"/>
    <property type="match status" value="1"/>
</dbReference>
<evidence type="ECO:0000256" key="2">
    <source>
        <dbReference type="SAM" id="MobiDB-lite"/>
    </source>
</evidence>
<dbReference type="GO" id="GO:0005524">
    <property type="term" value="F:ATP binding"/>
    <property type="evidence" value="ECO:0007669"/>
    <property type="project" value="UniProtKB-KW"/>
</dbReference>
<dbReference type="SUPFAM" id="SSF55874">
    <property type="entry name" value="ATPase domain of HSP90 chaperone/DNA topoisomerase II/histidine kinase"/>
    <property type="match status" value="1"/>
</dbReference>
<keyword evidence="4" id="KW-0547">Nucleotide-binding</keyword>
<name>A0ABV3DMD1_9ACTN</name>
<evidence type="ECO:0000313" key="5">
    <source>
        <dbReference type="Proteomes" id="UP001551482"/>
    </source>
</evidence>
<comment type="caution">
    <text evidence="4">The sequence shown here is derived from an EMBL/GenBank/DDBJ whole genome shotgun (WGS) entry which is preliminary data.</text>
</comment>
<dbReference type="CDD" id="cd16936">
    <property type="entry name" value="HATPase_RsbW-like"/>
    <property type="match status" value="1"/>
</dbReference>
<evidence type="ECO:0000259" key="3">
    <source>
        <dbReference type="Pfam" id="PF13581"/>
    </source>
</evidence>
<dbReference type="Gene3D" id="3.30.565.10">
    <property type="entry name" value="Histidine kinase-like ATPase, C-terminal domain"/>
    <property type="match status" value="1"/>
</dbReference>
<dbReference type="InterPro" id="IPR036890">
    <property type="entry name" value="HATPase_C_sf"/>
</dbReference>
<keyword evidence="5" id="KW-1185">Reference proteome</keyword>
<sequence length="137" mass="14861">MPQRQPTPPLLDRAHFLPVAESVPAARKFVARTLDTWALPHLREDACLCVSELVTNAVTHAYAVLVNVTLTLHGDRLRIEVTDDEPANPPPNRIPSPAPDDEGGRGLLLIAALGVASGWTTTLRTKTAWVEFPLATT</sequence>
<dbReference type="Pfam" id="PF13581">
    <property type="entry name" value="HATPase_c_2"/>
    <property type="match status" value="1"/>
</dbReference>
<feature type="compositionally biased region" description="Pro residues" evidence="2">
    <location>
        <begin position="87"/>
        <end position="98"/>
    </location>
</feature>
<protein>
    <submittedName>
        <fullName evidence="4">ATP-binding protein</fullName>
    </submittedName>
</protein>
<dbReference type="EMBL" id="JBEZFP010000073">
    <property type="protein sequence ID" value="MEU8136851.1"/>
    <property type="molecule type" value="Genomic_DNA"/>
</dbReference>
<accession>A0ABV3DMD1</accession>
<feature type="domain" description="Histidine kinase/HSP90-like ATPase" evidence="3">
    <location>
        <begin position="20"/>
        <end position="113"/>
    </location>
</feature>
<organism evidence="4 5">
    <name type="scientific">Streptodolium elevatio</name>
    <dbReference type="NCBI Taxonomy" id="3157996"/>
    <lineage>
        <taxon>Bacteria</taxon>
        <taxon>Bacillati</taxon>
        <taxon>Actinomycetota</taxon>
        <taxon>Actinomycetes</taxon>
        <taxon>Kitasatosporales</taxon>
        <taxon>Streptomycetaceae</taxon>
        <taxon>Streptodolium</taxon>
    </lineage>
</organism>
<reference evidence="4 5" key="1">
    <citation type="submission" date="2024-06" db="EMBL/GenBank/DDBJ databases">
        <title>The Natural Products Discovery Center: Release of the First 8490 Sequenced Strains for Exploring Actinobacteria Biosynthetic Diversity.</title>
        <authorList>
            <person name="Kalkreuter E."/>
            <person name="Kautsar S.A."/>
            <person name="Yang D."/>
            <person name="Bader C.D."/>
            <person name="Teijaro C.N."/>
            <person name="Fluegel L."/>
            <person name="Davis C.M."/>
            <person name="Simpson J.R."/>
            <person name="Lauterbach L."/>
            <person name="Steele A.D."/>
            <person name="Gui C."/>
            <person name="Meng S."/>
            <person name="Li G."/>
            <person name="Viehrig K."/>
            <person name="Ye F."/>
            <person name="Su P."/>
            <person name="Kiefer A.F."/>
            <person name="Nichols A."/>
            <person name="Cepeda A.J."/>
            <person name="Yan W."/>
            <person name="Fan B."/>
            <person name="Jiang Y."/>
            <person name="Adhikari A."/>
            <person name="Zheng C.-J."/>
            <person name="Schuster L."/>
            <person name="Cowan T.M."/>
            <person name="Smanski M.J."/>
            <person name="Chevrette M.G."/>
            <person name="De Carvalho L.P.S."/>
            <person name="Shen B."/>
        </authorList>
    </citation>
    <scope>NUCLEOTIDE SEQUENCE [LARGE SCALE GENOMIC DNA]</scope>
    <source>
        <strain evidence="4 5">NPDC048946</strain>
    </source>
</reference>
<dbReference type="PANTHER" id="PTHR35526">
    <property type="entry name" value="ANTI-SIGMA-F FACTOR RSBW-RELATED"/>
    <property type="match status" value="1"/>
</dbReference>
<dbReference type="RefSeq" id="WP_358357869.1">
    <property type="nucleotide sequence ID" value="NZ_JBEZFP010000073.1"/>
</dbReference>
<keyword evidence="4" id="KW-0067">ATP-binding</keyword>
<dbReference type="InterPro" id="IPR050267">
    <property type="entry name" value="Anti-sigma-factor_SerPK"/>
</dbReference>
<dbReference type="InterPro" id="IPR003594">
    <property type="entry name" value="HATPase_dom"/>
</dbReference>
<keyword evidence="1" id="KW-0418">Kinase</keyword>